<feature type="transmembrane region" description="Helical" evidence="6">
    <location>
        <begin position="119"/>
        <end position="136"/>
    </location>
</feature>
<dbReference type="GO" id="GO:0016020">
    <property type="term" value="C:membrane"/>
    <property type="evidence" value="ECO:0007669"/>
    <property type="project" value="UniProtKB-SubCell"/>
</dbReference>
<evidence type="ECO:0000256" key="2">
    <source>
        <dbReference type="ARBA" id="ARBA00007362"/>
    </source>
</evidence>
<keyword evidence="3 6" id="KW-0812">Transmembrane</keyword>
<gene>
    <name evidence="8" type="ORF">DI392_06385</name>
</gene>
<keyword evidence="5 6" id="KW-0472">Membrane</keyword>
<feature type="domain" description="EamA" evidence="7">
    <location>
        <begin position="150"/>
        <end position="286"/>
    </location>
</feature>
<comment type="subcellular location">
    <subcellularLocation>
        <location evidence="1">Membrane</location>
        <topology evidence="1">Multi-pass membrane protein</topology>
    </subcellularLocation>
</comment>
<evidence type="ECO:0000256" key="5">
    <source>
        <dbReference type="ARBA" id="ARBA00023136"/>
    </source>
</evidence>
<evidence type="ECO:0000313" key="8">
    <source>
        <dbReference type="EMBL" id="PWI33827.1"/>
    </source>
</evidence>
<feature type="transmembrane region" description="Helical" evidence="6">
    <location>
        <begin position="65"/>
        <end position="84"/>
    </location>
</feature>
<evidence type="ECO:0000256" key="3">
    <source>
        <dbReference type="ARBA" id="ARBA00022692"/>
    </source>
</evidence>
<evidence type="ECO:0000313" key="9">
    <source>
        <dbReference type="Proteomes" id="UP000245362"/>
    </source>
</evidence>
<dbReference type="InterPro" id="IPR000620">
    <property type="entry name" value="EamA_dom"/>
</dbReference>
<feature type="transmembrane region" description="Helical" evidence="6">
    <location>
        <begin position="96"/>
        <end position="112"/>
    </location>
</feature>
<feature type="transmembrane region" description="Helical" evidence="6">
    <location>
        <begin position="35"/>
        <end position="53"/>
    </location>
</feature>
<reference evidence="8 9" key="1">
    <citation type="submission" date="2018-05" db="EMBL/GenBank/DDBJ databases">
        <title>Vibrio limimaris sp. nov., isolated from marine sediment.</title>
        <authorList>
            <person name="Li C.-M."/>
        </authorList>
    </citation>
    <scope>NUCLEOTIDE SEQUENCE [LARGE SCALE GENOMIC DNA]</scope>
    <source>
        <strain evidence="8 9">E4404</strain>
    </source>
</reference>
<dbReference type="PANTHER" id="PTHR32322">
    <property type="entry name" value="INNER MEMBRANE TRANSPORTER"/>
    <property type="match status" value="1"/>
</dbReference>
<dbReference type="OrthoDB" id="2352272at2"/>
<feature type="transmembrane region" description="Helical" evidence="6">
    <location>
        <begin position="245"/>
        <end position="265"/>
    </location>
</feature>
<sequence length="305" mass="33259">MVNTLLYAITVLIWGTTWFAISLQTGNVPAMVSVFYRFTIASVLLLGVLKITGRLSKITARDHRFCLLQGMCVFCFNFLCFYSANRYINSGLESVLFSMSILFNAVNGMIFLKQKITRRFLIAGTFGIIGIVSLFWQDLQASNISSHILTGIGLSLLGTYGFSLGNIISARNQKQGIDVLSANAYAMFYGALTMIAIIFVSGTSFQIDTSISYLSALAYLAVFGSVVGFGTYFTLVGRIGTASAAYATVLFPLVALGVSTAYEGYVWTESAVLGLTLILLGNIVMFYKPKTSKAMTKRIRAVAER</sequence>
<dbReference type="PANTHER" id="PTHR32322:SF2">
    <property type="entry name" value="EAMA DOMAIN-CONTAINING PROTEIN"/>
    <property type="match status" value="1"/>
</dbReference>
<feature type="transmembrane region" description="Helical" evidence="6">
    <location>
        <begin position="5"/>
        <end position="23"/>
    </location>
</feature>
<evidence type="ECO:0000259" key="7">
    <source>
        <dbReference type="Pfam" id="PF00892"/>
    </source>
</evidence>
<feature type="transmembrane region" description="Helical" evidence="6">
    <location>
        <begin position="148"/>
        <end position="170"/>
    </location>
</feature>
<evidence type="ECO:0000256" key="6">
    <source>
        <dbReference type="SAM" id="Phobius"/>
    </source>
</evidence>
<feature type="transmembrane region" description="Helical" evidence="6">
    <location>
        <begin position="182"/>
        <end position="205"/>
    </location>
</feature>
<evidence type="ECO:0000256" key="1">
    <source>
        <dbReference type="ARBA" id="ARBA00004141"/>
    </source>
</evidence>
<protein>
    <submittedName>
        <fullName evidence="8">EamA family transporter</fullName>
    </submittedName>
</protein>
<proteinExistence type="inferred from homology"/>
<evidence type="ECO:0000256" key="4">
    <source>
        <dbReference type="ARBA" id="ARBA00022989"/>
    </source>
</evidence>
<keyword evidence="9" id="KW-1185">Reference proteome</keyword>
<dbReference type="InterPro" id="IPR050638">
    <property type="entry name" value="AA-Vitamin_Transporters"/>
</dbReference>
<comment type="similarity">
    <text evidence="2">Belongs to the EamA transporter family.</text>
</comment>
<organism evidence="8 9">
    <name type="scientific">Vibrio albus</name>
    <dbReference type="NCBI Taxonomy" id="2200953"/>
    <lineage>
        <taxon>Bacteria</taxon>
        <taxon>Pseudomonadati</taxon>
        <taxon>Pseudomonadota</taxon>
        <taxon>Gammaproteobacteria</taxon>
        <taxon>Vibrionales</taxon>
        <taxon>Vibrionaceae</taxon>
        <taxon>Vibrio</taxon>
    </lineage>
</organism>
<dbReference type="InterPro" id="IPR037185">
    <property type="entry name" value="EmrE-like"/>
</dbReference>
<dbReference type="AlphaFoldDB" id="A0A2U3BAL8"/>
<accession>A0A2U3BAL8</accession>
<feature type="transmembrane region" description="Helical" evidence="6">
    <location>
        <begin position="211"/>
        <end position="233"/>
    </location>
</feature>
<keyword evidence="4 6" id="KW-1133">Transmembrane helix</keyword>
<dbReference type="Proteomes" id="UP000245362">
    <property type="component" value="Unassembled WGS sequence"/>
</dbReference>
<feature type="domain" description="EamA" evidence="7">
    <location>
        <begin position="5"/>
        <end position="135"/>
    </location>
</feature>
<dbReference type="SUPFAM" id="SSF103481">
    <property type="entry name" value="Multidrug resistance efflux transporter EmrE"/>
    <property type="match status" value="2"/>
</dbReference>
<dbReference type="Pfam" id="PF00892">
    <property type="entry name" value="EamA"/>
    <property type="match status" value="2"/>
</dbReference>
<dbReference type="RefSeq" id="WP_109319079.1">
    <property type="nucleotide sequence ID" value="NZ_QFWT01000003.1"/>
</dbReference>
<dbReference type="EMBL" id="QFWT01000003">
    <property type="protein sequence ID" value="PWI33827.1"/>
    <property type="molecule type" value="Genomic_DNA"/>
</dbReference>
<name>A0A2U3BAL8_9VIBR</name>
<comment type="caution">
    <text evidence="8">The sequence shown here is derived from an EMBL/GenBank/DDBJ whole genome shotgun (WGS) entry which is preliminary data.</text>
</comment>
<feature type="transmembrane region" description="Helical" evidence="6">
    <location>
        <begin position="271"/>
        <end position="288"/>
    </location>
</feature>